<accession>A0A3A6PE36</accession>
<keyword evidence="2" id="KW-1185">Reference proteome</keyword>
<reference evidence="1 2" key="1">
    <citation type="submission" date="2018-09" db="EMBL/GenBank/DDBJ databases">
        <title>Paenibacillus aracenensis nov. sp. isolated from a cave in southern Spain.</title>
        <authorList>
            <person name="Jurado V."/>
            <person name="Gutierrez-Patricio S."/>
            <person name="Gonzalez-Pimentel J.L."/>
            <person name="Miller A.Z."/>
            <person name="Laiz L."/>
            <person name="Saiz-Jimenez C."/>
        </authorList>
    </citation>
    <scope>NUCLEOTIDE SEQUENCE [LARGE SCALE GENOMIC DNA]</scope>
    <source>
        <strain evidence="1 2">JCM 19203</strain>
    </source>
</reference>
<dbReference type="AlphaFoldDB" id="A0A3A6PE36"/>
<name>A0A3A6PE36_9BACL</name>
<proteinExistence type="predicted"/>
<dbReference type="EMBL" id="QXQB01000002">
    <property type="protein sequence ID" value="RJX39892.1"/>
    <property type="molecule type" value="Genomic_DNA"/>
</dbReference>
<comment type="caution">
    <text evidence="1">The sequence shown here is derived from an EMBL/GenBank/DDBJ whole genome shotgun (WGS) entry which is preliminary data.</text>
</comment>
<organism evidence="1 2">
    <name type="scientific">Paenibacillus pinisoli</name>
    <dbReference type="NCBI Taxonomy" id="1276110"/>
    <lineage>
        <taxon>Bacteria</taxon>
        <taxon>Bacillati</taxon>
        <taxon>Bacillota</taxon>
        <taxon>Bacilli</taxon>
        <taxon>Bacillales</taxon>
        <taxon>Paenibacillaceae</taxon>
        <taxon>Paenibacillus</taxon>
    </lineage>
</organism>
<evidence type="ECO:0000313" key="1">
    <source>
        <dbReference type="EMBL" id="RJX39892.1"/>
    </source>
</evidence>
<gene>
    <name evidence="1" type="ORF">D3P09_10910</name>
</gene>
<protein>
    <submittedName>
        <fullName evidence="1">Uncharacterized protein</fullName>
    </submittedName>
</protein>
<evidence type="ECO:0000313" key="2">
    <source>
        <dbReference type="Proteomes" id="UP000267798"/>
    </source>
</evidence>
<sequence>MKEIQTDTNREPLGSLFVVVLKLGLRNEKGNCIGEMYTHNPFLKAILTLPSQLCTIKGITSYMALIKDKISFTGCPEREAIAESFFCHGREITAL</sequence>
<dbReference type="Proteomes" id="UP000267798">
    <property type="component" value="Unassembled WGS sequence"/>
</dbReference>